<proteinExistence type="predicted"/>
<dbReference type="CDD" id="cd01650">
    <property type="entry name" value="RT_nLTR_like"/>
    <property type="match status" value="1"/>
</dbReference>
<evidence type="ECO:0000313" key="4">
    <source>
        <dbReference type="Proteomes" id="UP000299102"/>
    </source>
</evidence>
<feature type="domain" description="Reverse transcriptase" evidence="1">
    <location>
        <begin position="554"/>
        <end position="664"/>
    </location>
</feature>
<evidence type="ECO:0000259" key="2">
    <source>
        <dbReference type="Pfam" id="PF14529"/>
    </source>
</evidence>
<keyword evidence="4" id="KW-1185">Reference proteome</keyword>
<dbReference type="Pfam" id="PF00078">
    <property type="entry name" value="RVT_1"/>
    <property type="match status" value="1"/>
</dbReference>
<comment type="caution">
    <text evidence="3">The sequence shown here is derived from an EMBL/GenBank/DDBJ whole genome shotgun (WGS) entry which is preliminary data.</text>
</comment>
<feature type="domain" description="Endonuclease/exonuclease/phosphatase" evidence="2">
    <location>
        <begin position="125"/>
        <end position="262"/>
    </location>
</feature>
<evidence type="ECO:0000313" key="3">
    <source>
        <dbReference type="EMBL" id="GBP28949.1"/>
    </source>
</evidence>
<reference evidence="3 4" key="1">
    <citation type="journal article" date="2019" name="Commun. Biol.">
        <title>The bagworm genome reveals a unique fibroin gene that provides high tensile strength.</title>
        <authorList>
            <person name="Kono N."/>
            <person name="Nakamura H."/>
            <person name="Ohtoshi R."/>
            <person name="Tomita M."/>
            <person name="Numata K."/>
            <person name="Arakawa K."/>
        </authorList>
    </citation>
    <scope>NUCLEOTIDE SEQUENCE [LARGE SCALE GENOMIC DNA]</scope>
</reference>
<dbReference type="AlphaFoldDB" id="A0A4C1URK1"/>
<gene>
    <name evidence="3" type="primary">CFDP2</name>
    <name evidence="3" type="ORF">EVAR_83848_1</name>
</gene>
<protein>
    <submittedName>
        <fullName evidence="3">Craniofacial development protein 2</fullName>
    </submittedName>
</protein>
<accession>A0A4C1URK1</accession>
<dbReference type="GO" id="GO:0003824">
    <property type="term" value="F:catalytic activity"/>
    <property type="evidence" value="ECO:0007669"/>
    <property type="project" value="InterPro"/>
</dbReference>
<dbReference type="Gene3D" id="3.30.70.270">
    <property type="match status" value="1"/>
</dbReference>
<dbReference type="OrthoDB" id="410104at2759"/>
<evidence type="ECO:0000259" key="1">
    <source>
        <dbReference type="Pfam" id="PF00078"/>
    </source>
</evidence>
<dbReference type="InterPro" id="IPR036691">
    <property type="entry name" value="Endo/exonu/phosph_ase_sf"/>
</dbReference>
<dbReference type="InterPro" id="IPR043502">
    <property type="entry name" value="DNA/RNA_pol_sf"/>
</dbReference>
<dbReference type="InterPro" id="IPR043128">
    <property type="entry name" value="Rev_trsase/Diguanyl_cyclase"/>
</dbReference>
<sequence>MDNTQPTLPRQETTMRTKTNKHTKIYIAALNVLTLRTEESLSELSLALQNTKWDILGLSEVRRIGENIIAYPDFILYHMGQTPGKHGVGFLVKKYLAKHIIGFYGVSERIALLNIKLPEYKDPWTIIQIYSPTEQAETETTSQFYQELNKTLQTYAHKNAIVMGDFNGQIGERQWDEDAIIGPFTYSSKPRSRNGKMLAGFAMENNLTILNTMFKKNKNRMWTWLSPDGKSKNQIDFIMSNKPKCFTNINVINNLNFNTNHRMVRAELNSSQPKNPRPKINPEDIKLNRYSTEENVNSLNLKLKEYKRETKDAGIQEKYNWLERTIKNTIKENKTKKENSNNWISEKTTNLLEQRSALISAKMTDNNRKEITKISKEIKENIRKDRRQRRMETIERHIRQTGDYYTELYKDNTNEREIELPDNEIIPYILQEETEKAINTQKSDKAPGPDGISNEILKQMKADLIPILTEIFNGVISTEIIPKQWTESNIILLFKKGNHSDMGNYRPISLMSNIYKNFAKVILKRIERKLDEQQPIEQAGFRRDFSVLDHIHTSRKEKCSRYKRREAGDPLSPALFLAVLENIFRKIEWRDLGININGRSITHLRFADDIVLFAKTPDDLGKMINDLASESAKFGLKLNPEKTKIMTNGKKDPVTVEQTQISYVDEYIYLGQLISPEDNINKEVERRIAKGWKKYWGAKEIMKDKTFTFQLKVNYSTHASCPY</sequence>
<name>A0A4C1URK1_EUMVA</name>
<dbReference type="SUPFAM" id="SSF56219">
    <property type="entry name" value="DNase I-like"/>
    <property type="match status" value="1"/>
</dbReference>
<dbReference type="Gene3D" id="3.60.10.10">
    <property type="entry name" value="Endonuclease/exonuclease/phosphatase"/>
    <property type="match status" value="1"/>
</dbReference>
<dbReference type="InterPro" id="IPR005135">
    <property type="entry name" value="Endo/exonuclease/phosphatase"/>
</dbReference>
<dbReference type="SUPFAM" id="SSF56672">
    <property type="entry name" value="DNA/RNA polymerases"/>
    <property type="match status" value="1"/>
</dbReference>
<dbReference type="PANTHER" id="PTHR19446">
    <property type="entry name" value="REVERSE TRANSCRIPTASES"/>
    <property type="match status" value="1"/>
</dbReference>
<dbReference type="GO" id="GO:0071897">
    <property type="term" value="P:DNA biosynthetic process"/>
    <property type="evidence" value="ECO:0007669"/>
    <property type="project" value="UniProtKB-ARBA"/>
</dbReference>
<dbReference type="Proteomes" id="UP000299102">
    <property type="component" value="Unassembled WGS sequence"/>
</dbReference>
<dbReference type="CDD" id="cd09076">
    <property type="entry name" value="L1-EN"/>
    <property type="match status" value="1"/>
</dbReference>
<dbReference type="InterPro" id="IPR000477">
    <property type="entry name" value="RT_dom"/>
</dbReference>
<dbReference type="STRING" id="151549.A0A4C1URK1"/>
<dbReference type="EMBL" id="BGZK01000214">
    <property type="protein sequence ID" value="GBP28949.1"/>
    <property type="molecule type" value="Genomic_DNA"/>
</dbReference>
<organism evidence="3 4">
    <name type="scientific">Eumeta variegata</name>
    <name type="common">Bagworm moth</name>
    <name type="synonym">Eumeta japonica</name>
    <dbReference type="NCBI Taxonomy" id="151549"/>
    <lineage>
        <taxon>Eukaryota</taxon>
        <taxon>Metazoa</taxon>
        <taxon>Ecdysozoa</taxon>
        <taxon>Arthropoda</taxon>
        <taxon>Hexapoda</taxon>
        <taxon>Insecta</taxon>
        <taxon>Pterygota</taxon>
        <taxon>Neoptera</taxon>
        <taxon>Endopterygota</taxon>
        <taxon>Lepidoptera</taxon>
        <taxon>Glossata</taxon>
        <taxon>Ditrysia</taxon>
        <taxon>Tineoidea</taxon>
        <taxon>Psychidae</taxon>
        <taxon>Oiketicinae</taxon>
        <taxon>Eumeta</taxon>
    </lineage>
</organism>
<dbReference type="Pfam" id="PF14529">
    <property type="entry name" value="Exo_endo_phos_2"/>
    <property type="match status" value="1"/>
</dbReference>